<keyword evidence="2" id="KW-1185">Reference proteome</keyword>
<organism evidence="1 2">
    <name type="scientific">Candidatus Accumulibacter aalborgensis</name>
    <dbReference type="NCBI Taxonomy" id="1860102"/>
    <lineage>
        <taxon>Bacteria</taxon>
        <taxon>Pseudomonadati</taxon>
        <taxon>Pseudomonadota</taxon>
        <taxon>Betaproteobacteria</taxon>
        <taxon>Candidatus Accumulibacter</taxon>
    </lineage>
</organism>
<dbReference type="Pfam" id="PF20159">
    <property type="entry name" value="YidB"/>
    <property type="match status" value="1"/>
</dbReference>
<reference evidence="1 2" key="1">
    <citation type="submission" date="2016-06" db="EMBL/GenBank/DDBJ databases">
        <authorList>
            <person name="Kjaerup R.B."/>
            <person name="Dalgaard T.S."/>
            <person name="Juul-Madsen H.R."/>
        </authorList>
    </citation>
    <scope>NUCLEOTIDE SEQUENCE [LARGE SCALE GENOMIC DNA]</scope>
    <source>
        <strain evidence="1">3</strain>
    </source>
</reference>
<dbReference type="RefSeq" id="WP_186407851.1">
    <property type="nucleotide sequence ID" value="NZ_FLQX01000127.1"/>
</dbReference>
<gene>
    <name evidence="1" type="ORF">ACCAA_50007</name>
</gene>
<evidence type="ECO:0000313" key="1">
    <source>
        <dbReference type="EMBL" id="SBT07737.1"/>
    </source>
</evidence>
<accession>A0A1A8XT97</accession>
<dbReference type="InterPro" id="IPR027405">
    <property type="entry name" value="YidB-like"/>
</dbReference>
<sequence length="155" mass="15287">MGLLDSVLGSVLGGQQPLQAGQGGGLSGLLGTLFSNPQLLQVLTGLLANNGSQGGLGGLMAKFQQAGLGEVVASWIGSGQNQPISGNQLTDVLGSDVMADLAAKLGTNSGEAAGQLSQVLPGLIDQLTPSGQVPQEGLGNAGELMGMLGGLLARR</sequence>
<dbReference type="SUPFAM" id="SSF140804">
    <property type="entry name" value="YidB-like"/>
    <property type="match status" value="1"/>
</dbReference>
<name>A0A1A8XT97_9PROT</name>
<dbReference type="STRING" id="1860102.ACCAA_50007"/>
<evidence type="ECO:0000313" key="2">
    <source>
        <dbReference type="Proteomes" id="UP000199169"/>
    </source>
</evidence>
<dbReference type="AlphaFoldDB" id="A0A1A8XT97"/>
<dbReference type="Gene3D" id="1.10.10.690">
    <property type="entry name" value="YidB-like"/>
    <property type="match status" value="1"/>
</dbReference>
<dbReference type="Proteomes" id="UP000199169">
    <property type="component" value="Unassembled WGS sequence"/>
</dbReference>
<dbReference type="InterPro" id="IPR045372">
    <property type="entry name" value="YidB"/>
</dbReference>
<protein>
    <recommendedName>
        <fullName evidence="3">DUF937 domain-containing protein</fullName>
    </recommendedName>
</protein>
<proteinExistence type="predicted"/>
<evidence type="ECO:0008006" key="3">
    <source>
        <dbReference type="Google" id="ProtNLM"/>
    </source>
</evidence>
<dbReference type="EMBL" id="FLQX01000127">
    <property type="protein sequence ID" value="SBT07737.1"/>
    <property type="molecule type" value="Genomic_DNA"/>
</dbReference>